<dbReference type="EMBL" id="JAHDYR010000038">
    <property type="protein sequence ID" value="KAG9392115.1"/>
    <property type="molecule type" value="Genomic_DNA"/>
</dbReference>
<reference evidence="2" key="1">
    <citation type="submission" date="2021-05" db="EMBL/GenBank/DDBJ databases">
        <title>A free-living protist that lacks canonical eukaryotic 1 DNA replication and segregation systems.</title>
        <authorList>
            <person name="Salas-Leiva D.E."/>
            <person name="Tromer E.C."/>
            <person name="Curtis B.A."/>
            <person name="Jerlstrom-Hultqvist J."/>
            <person name="Kolisko M."/>
            <person name="Yi Z."/>
            <person name="Salas-Leiva J.S."/>
            <person name="Gallot-Lavallee L."/>
            <person name="Kops G.J.P.L."/>
            <person name="Archibald J.M."/>
            <person name="Simpson A.G.B."/>
            <person name="Roger A.J."/>
        </authorList>
    </citation>
    <scope>NUCLEOTIDE SEQUENCE</scope>
    <source>
        <strain evidence="2">BICM</strain>
    </source>
</reference>
<protein>
    <submittedName>
        <fullName evidence="2">U-box domain</fullName>
    </submittedName>
</protein>
<sequence>MSASQEQLELLIPHNLYVHLLDPITYDLLEQDVLTTSEGVSYGTSSILEWIQTRPEGQCTDPYTRKPLGIEQLHNNVTLSSLIADLRGRPRSTEDEMGEEESPEEMARMIKDLSRRINVHMLRQKEAKMRIARHEPVIAEKDHQLDVLKKRAKVIAEQQKAATAEKHELSNQLIDLKHVATPGPVQSARAKAVEYRAKHKDTTASADLARLLTRLDSRARVEARLRMELRKSGGGVKLPPSSGKVTQLMLESRLG</sequence>
<proteinExistence type="predicted"/>
<evidence type="ECO:0000259" key="1">
    <source>
        <dbReference type="Pfam" id="PF04564"/>
    </source>
</evidence>
<gene>
    <name evidence="2" type="ORF">J8273_5094</name>
</gene>
<dbReference type="GO" id="GO:0016567">
    <property type="term" value="P:protein ubiquitination"/>
    <property type="evidence" value="ECO:0007669"/>
    <property type="project" value="InterPro"/>
</dbReference>
<comment type="caution">
    <text evidence="2">The sequence shown here is derived from an EMBL/GenBank/DDBJ whole genome shotgun (WGS) entry which is preliminary data.</text>
</comment>
<dbReference type="InterPro" id="IPR013083">
    <property type="entry name" value="Znf_RING/FYVE/PHD"/>
</dbReference>
<evidence type="ECO:0000313" key="3">
    <source>
        <dbReference type="Proteomes" id="UP000717585"/>
    </source>
</evidence>
<dbReference type="Gene3D" id="3.30.40.10">
    <property type="entry name" value="Zinc/RING finger domain, C3HC4 (zinc finger)"/>
    <property type="match status" value="1"/>
</dbReference>
<keyword evidence="3" id="KW-1185">Reference proteome</keyword>
<accession>A0A8J6AUT8</accession>
<name>A0A8J6AUT8_9EUKA</name>
<dbReference type="Pfam" id="PF04564">
    <property type="entry name" value="U-box"/>
    <property type="match status" value="1"/>
</dbReference>
<dbReference type="GO" id="GO:0004842">
    <property type="term" value="F:ubiquitin-protein transferase activity"/>
    <property type="evidence" value="ECO:0007669"/>
    <property type="project" value="InterPro"/>
</dbReference>
<dbReference type="OrthoDB" id="629492at2759"/>
<dbReference type="AlphaFoldDB" id="A0A8J6AUT8"/>
<evidence type="ECO:0000313" key="2">
    <source>
        <dbReference type="EMBL" id="KAG9392115.1"/>
    </source>
</evidence>
<dbReference type="SUPFAM" id="SSF57850">
    <property type="entry name" value="RING/U-box"/>
    <property type="match status" value="1"/>
</dbReference>
<feature type="domain" description="U-box" evidence="1">
    <location>
        <begin position="20"/>
        <end position="83"/>
    </location>
</feature>
<dbReference type="InterPro" id="IPR003613">
    <property type="entry name" value="Ubox_domain"/>
</dbReference>
<organism evidence="2 3">
    <name type="scientific">Carpediemonas membranifera</name>
    <dbReference type="NCBI Taxonomy" id="201153"/>
    <lineage>
        <taxon>Eukaryota</taxon>
        <taxon>Metamonada</taxon>
        <taxon>Carpediemonas-like organisms</taxon>
        <taxon>Carpediemonas</taxon>
    </lineage>
</organism>
<dbReference type="Proteomes" id="UP000717585">
    <property type="component" value="Unassembled WGS sequence"/>
</dbReference>